<keyword evidence="6" id="KW-0239">DNA-directed DNA polymerase</keyword>
<dbReference type="GO" id="GO:0005829">
    <property type="term" value="C:cytosol"/>
    <property type="evidence" value="ECO:0007669"/>
    <property type="project" value="TreeGrafter"/>
</dbReference>
<proteinExistence type="predicted"/>
<evidence type="ECO:0000256" key="4">
    <source>
        <dbReference type="ARBA" id="ARBA00022722"/>
    </source>
</evidence>
<evidence type="ECO:0000313" key="12">
    <source>
        <dbReference type="Proteomes" id="UP000254621"/>
    </source>
</evidence>
<evidence type="ECO:0000313" key="9">
    <source>
        <dbReference type="EMBL" id="KRN45793.1"/>
    </source>
</evidence>
<evidence type="ECO:0000256" key="5">
    <source>
        <dbReference type="ARBA" id="ARBA00022839"/>
    </source>
</evidence>
<dbReference type="GO" id="GO:0003677">
    <property type="term" value="F:DNA binding"/>
    <property type="evidence" value="ECO:0007669"/>
    <property type="project" value="InterPro"/>
</dbReference>
<dbReference type="SMART" id="SM00479">
    <property type="entry name" value="EXOIII"/>
    <property type="match status" value="1"/>
</dbReference>
<dbReference type="GO" id="GO:0003887">
    <property type="term" value="F:DNA-directed DNA polymerase activity"/>
    <property type="evidence" value="ECO:0007669"/>
    <property type="project" value="UniProtKB-KW"/>
</dbReference>
<dbReference type="PATRIC" id="fig|1629.5.peg.1393"/>
<dbReference type="EMBL" id="UHIV01000001">
    <property type="protein sequence ID" value="SUP52167.1"/>
    <property type="molecule type" value="Genomic_DNA"/>
</dbReference>
<evidence type="ECO:0000256" key="1">
    <source>
        <dbReference type="ARBA" id="ARBA00022679"/>
    </source>
</evidence>
<name>A0A0R2GYE4_WEIVI</name>
<keyword evidence="1 10" id="KW-0808">Transferase</keyword>
<dbReference type="PANTHER" id="PTHR30231">
    <property type="entry name" value="DNA POLYMERASE III SUBUNIT EPSILON"/>
    <property type="match status" value="1"/>
</dbReference>
<evidence type="ECO:0000313" key="10">
    <source>
        <dbReference type="EMBL" id="SUP52167.1"/>
    </source>
</evidence>
<dbReference type="InterPro" id="IPR036397">
    <property type="entry name" value="RNaseH_sf"/>
</dbReference>
<dbReference type="InterPro" id="IPR012337">
    <property type="entry name" value="RNaseH-like_sf"/>
</dbReference>
<dbReference type="NCBIfam" id="TIGR00573">
    <property type="entry name" value="dnaq"/>
    <property type="match status" value="1"/>
</dbReference>
<evidence type="ECO:0000313" key="11">
    <source>
        <dbReference type="Proteomes" id="UP000051992"/>
    </source>
</evidence>
<dbReference type="AlphaFoldDB" id="A0A0R2GYE4"/>
<keyword evidence="4" id="KW-0540">Nuclease</keyword>
<dbReference type="Proteomes" id="UP000051992">
    <property type="component" value="Unassembled WGS sequence"/>
</dbReference>
<evidence type="ECO:0000256" key="6">
    <source>
        <dbReference type="ARBA" id="ARBA00022932"/>
    </source>
</evidence>
<keyword evidence="3" id="KW-0235">DNA replication</keyword>
<reference evidence="9 11" key="1">
    <citation type="journal article" date="2015" name="Genome Announc.">
        <title>Expanding the biotechnology potential of lactobacilli through comparative genomics of 213 strains and associated genera.</title>
        <authorList>
            <person name="Sun Z."/>
            <person name="Harris H.M."/>
            <person name="McCann A."/>
            <person name="Guo C."/>
            <person name="Argimon S."/>
            <person name="Zhang W."/>
            <person name="Yang X."/>
            <person name="Jeffery I.B."/>
            <person name="Cooney J.C."/>
            <person name="Kagawa T.F."/>
            <person name="Liu W."/>
            <person name="Song Y."/>
            <person name="Salvetti E."/>
            <person name="Wrobel A."/>
            <person name="Rasinkangas P."/>
            <person name="Parkhill J."/>
            <person name="Rea M.C."/>
            <person name="O'Sullivan O."/>
            <person name="Ritari J."/>
            <person name="Douillard F.P."/>
            <person name="Paul Ross R."/>
            <person name="Yang R."/>
            <person name="Briner A.E."/>
            <person name="Felis G.E."/>
            <person name="de Vos W.M."/>
            <person name="Barrangou R."/>
            <person name="Klaenhammer T.R."/>
            <person name="Caufield P.W."/>
            <person name="Cui Y."/>
            <person name="Zhang H."/>
            <person name="O'Toole P.W."/>
        </authorList>
    </citation>
    <scope>NUCLEOTIDE SEQUENCE [LARGE SCALE GENOMIC DNA]</scope>
    <source>
        <strain evidence="9 11">DSM 20410</strain>
    </source>
</reference>
<dbReference type="GO" id="GO:0008408">
    <property type="term" value="F:3'-5' exonuclease activity"/>
    <property type="evidence" value="ECO:0007669"/>
    <property type="project" value="TreeGrafter"/>
</dbReference>
<dbReference type="PANTHER" id="PTHR30231:SF42">
    <property type="entry name" value="EXONUCLEASE"/>
    <property type="match status" value="1"/>
</dbReference>
<keyword evidence="11" id="KW-1185">Reference proteome</keyword>
<evidence type="ECO:0000256" key="2">
    <source>
        <dbReference type="ARBA" id="ARBA00022695"/>
    </source>
</evidence>
<dbReference type="Pfam" id="PF00929">
    <property type="entry name" value="RNase_T"/>
    <property type="match status" value="1"/>
</dbReference>
<keyword evidence="2 10" id="KW-0548">Nucleotidyltransferase</keyword>
<dbReference type="OrthoDB" id="9803913at2"/>
<evidence type="ECO:0000259" key="8">
    <source>
        <dbReference type="SMART" id="SM00479"/>
    </source>
</evidence>
<gene>
    <name evidence="10" type="primary">polC_1</name>
    <name evidence="9" type="ORF">IV50_GL001380</name>
    <name evidence="10" type="ORF">NCTC13645_00040</name>
</gene>
<organism evidence="9 11">
    <name type="scientific">Weissella viridescens</name>
    <name type="common">Lactobacillus viridescens</name>
    <dbReference type="NCBI Taxonomy" id="1629"/>
    <lineage>
        <taxon>Bacteria</taxon>
        <taxon>Bacillati</taxon>
        <taxon>Bacillota</taxon>
        <taxon>Bacilli</taxon>
        <taxon>Lactobacillales</taxon>
        <taxon>Lactobacillaceae</taxon>
        <taxon>Weissella</taxon>
    </lineage>
</organism>
<dbReference type="STRING" id="1629.IV50_GL001380"/>
<dbReference type="EMBL" id="JQBM01000005">
    <property type="protein sequence ID" value="KRN45793.1"/>
    <property type="molecule type" value="Genomic_DNA"/>
</dbReference>
<dbReference type="Gene3D" id="3.30.420.10">
    <property type="entry name" value="Ribonuclease H-like superfamily/Ribonuclease H"/>
    <property type="match status" value="1"/>
</dbReference>
<sequence>MNFIAMDFETASGQRHSAVSLGIAVIRDNQLVDEFYSLIKPDADVTFERRNIQIHGIHPEDVVDAPTFPEVWQQIKQFYTPEQLVIAHNAPFDNGVLKASLTHYGLQPAHYLSLDTVRTSRKLYPQLPNHKLDTVSQALNIDLMHHHNALDDTVAAAQILVHEANEFGVEQIKPLVKVI</sequence>
<keyword evidence="5" id="KW-0378">Hydrolase</keyword>
<evidence type="ECO:0000256" key="3">
    <source>
        <dbReference type="ARBA" id="ARBA00022705"/>
    </source>
</evidence>
<dbReference type="Proteomes" id="UP000254621">
    <property type="component" value="Unassembled WGS sequence"/>
</dbReference>
<dbReference type="FunFam" id="3.30.420.10:FF:000045">
    <property type="entry name" value="3'-5' exonuclease DinG"/>
    <property type="match status" value="1"/>
</dbReference>
<feature type="domain" description="Exonuclease" evidence="8">
    <location>
        <begin position="2"/>
        <end position="169"/>
    </location>
</feature>
<protein>
    <recommendedName>
        <fullName evidence="7">DNA polymerase III polC-type</fullName>
    </recommendedName>
</protein>
<dbReference type="InterPro" id="IPR006054">
    <property type="entry name" value="DnaQ"/>
</dbReference>
<dbReference type="GO" id="GO:0006260">
    <property type="term" value="P:DNA replication"/>
    <property type="evidence" value="ECO:0007669"/>
    <property type="project" value="UniProtKB-KW"/>
</dbReference>
<reference evidence="10 12" key="2">
    <citation type="submission" date="2018-06" db="EMBL/GenBank/DDBJ databases">
        <authorList>
            <consortium name="Pathogen Informatics"/>
            <person name="Doyle S."/>
        </authorList>
    </citation>
    <scope>NUCLEOTIDE SEQUENCE [LARGE SCALE GENOMIC DNA]</scope>
    <source>
        <strain evidence="10 12">NCTC13645</strain>
    </source>
</reference>
<dbReference type="InterPro" id="IPR013520">
    <property type="entry name" value="Ribonucl_H"/>
</dbReference>
<accession>A0A0R2GYE4</accession>
<dbReference type="SUPFAM" id="SSF53098">
    <property type="entry name" value="Ribonuclease H-like"/>
    <property type="match status" value="1"/>
</dbReference>
<keyword evidence="5" id="KW-0269">Exonuclease</keyword>
<evidence type="ECO:0000256" key="7">
    <source>
        <dbReference type="ARBA" id="ARBA00070925"/>
    </source>
</evidence>
<dbReference type="CDD" id="cd06130">
    <property type="entry name" value="DNA_pol_III_epsilon_like"/>
    <property type="match status" value="1"/>
</dbReference>
<dbReference type="RefSeq" id="WP_057746949.1">
    <property type="nucleotide sequence ID" value="NZ_BJLU01000008.1"/>
</dbReference>